<name>A0A454CRN9_VIBHA</name>
<organism evidence="1 2">
    <name type="scientific">Vibrio harveyi</name>
    <name type="common">Beneckea harveyi</name>
    <dbReference type="NCBI Taxonomy" id="669"/>
    <lineage>
        <taxon>Bacteria</taxon>
        <taxon>Pseudomonadati</taxon>
        <taxon>Pseudomonadota</taxon>
        <taxon>Gammaproteobacteria</taxon>
        <taxon>Vibrionales</taxon>
        <taxon>Vibrionaceae</taxon>
        <taxon>Vibrio</taxon>
    </lineage>
</organism>
<reference evidence="1 2" key="1">
    <citation type="submission" date="2012-10" db="EMBL/GenBank/DDBJ databases">
        <title>Genome sequence of Vibrio Cholerae HENC-02.</title>
        <authorList>
            <person name="Eppinger M."/>
            <person name="Hasan N.A."/>
            <person name="Sengamalay N."/>
            <person name="Hine E."/>
            <person name="Su Q."/>
            <person name="Daugherty S.C."/>
            <person name="Young S."/>
            <person name="Sadzewicz L."/>
            <person name="Tallon L."/>
            <person name="Cebula T.A."/>
            <person name="Ravel J."/>
            <person name="Colwell R.R."/>
        </authorList>
    </citation>
    <scope>NUCLEOTIDE SEQUENCE [LARGE SCALE GENOMIC DNA]</scope>
    <source>
        <strain evidence="1 2">HENC-02</strain>
    </source>
</reference>
<evidence type="ECO:0000313" key="1">
    <source>
        <dbReference type="EMBL" id="EKM29061.1"/>
    </source>
</evidence>
<evidence type="ECO:0000313" key="2">
    <source>
        <dbReference type="Proteomes" id="UP000008367"/>
    </source>
</evidence>
<accession>A0A454CRN9</accession>
<feature type="non-terminal residue" evidence="1">
    <location>
        <position position="1"/>
    </location>
</feature>
<comment type="caution">
    <text evidence="1">The sequence shown here is derived from an EMBL/GenBank/DDBJ whole genome shotgun (WGS) entry which is preliminary data.</text>
</comment>
<dbReference type="Proteomes" id="UP000008367">
    <property type="component" value="Unassembled WGS sequence"/>
</dbReference>
<dbReference type="AlphaFoldDB" id="A0A454CRN9"/>
<protein>
    <submittedName>
        <fullName evidence="1">Uncharacterized protein</fullName>
    </submittedName>
</protein>
<gene>
    <name evidence="1" type="ORF">VCHENC02_5101</name>
</gene>
<sequence length="43" mass="4941">IGFSINIVTIISDRLKPLCNFSIKKTPSNDFIDPQKNNRYCIL</sequence>
<dbReference type="EMBL" id="AJSR01002254">
    <property type="protein sequence ID" value="EKM29061.1"/>
    <property type="molecule type" value="Genomic_DNA"/>
</dbReference>
<proteinExistence type="predicted"/>